<gene>
    <name evidence="2" type="ORF">ACFQ00_02710</name>
</gene>
<feature type="chain" id="PRO_5046951167" evidence="1">
    <location>
        <begin position="28"/>
        <end position="125"/>
    </location>
</feature>
<dbReference type="EMBL" id="JBHTIK010000001">
    <property type="protein sequence ID" value="MFD0847221.1"/>
    <property type="molecule type" value="Genomic_DNA"/>
</dbReference>
<dbReference type="Proteomes" id="UP001597124">
    <property type="component" value="Unassembled WGS sequence"/>
</dbReference>
<organism evidence="2 3">
    <name type="scientific">Sphingosinicella xenopeptidilytica</name>
    <dbReference type="NCBI Taxonomy" id="364098"/>
    <lineage>
        <taxon>Bacteria</taxon>
        <taxon>Pseudomonadati</taxon>
        <taxon>Pseudomonadota</taxon>
        <taxon>Alphaproteobacteria</taxon>
        <taxon>Sphingomonadales</taxon>
        <taxon>Sphingosinicellaceae</taxon>
        <taxon>Sphingosinicella</taxon>
    </lineage>
</organism>
<sequence length="125" mass="13739">MARRRLGKPAVFALVAALTAAAAPASAAQYWTKTRIVGISAVTVDPDHPAYRNIFWIGMADDAWLPEKCRKLPGLIFPDHERAMVMLAVRAYERGETVVVKADDGAMIGEYCRLFQITLPADPKP</sequence>
<reference evidence="3" key="1">
    <citation type="journal article" date="2019" name="Int. J. Syst. Evol. Microbiol.">
        <title>The Global Catalogue of Microorganisms (GCM) 10K type strain sequencing project: providing services to taxonomists for standard genome sequencing and annotation.</title>
        <authorList>
            <consortium name="The Broad Institute Genomics Platform"/>
            <consortium name="The Broad Institute Genome Sequencing Center for Infectious Disease"/>
            <person name="Wu L."/>
            <person name="Ma J."/>
        </authorList>
    </citation>
    <scope>NUCLEOTIDE SEQUENCE [LARGE SCALE GENOMIC DNA]</scope>
    <source>
        <strain evidence="3">CCUG 52537</strain>
    </source>
</reference>
<evidence type="ECO:0000313" key="3">
    <source>
        <dbReference type="Proteomes" id="UP001597124"/>
    </source>
</evidence>
<feature type="signal peptide" evidence="1">
    <location>
        <begin position="1"/>
        <end position="27"/>
    </location>
</feature>
<evidence type="ECO:0000256" key="1">
    <source>
        <dbReference type="SAM" id="SignalP"/>
    </source>
</evidence>
<proteinExistence type="predicted"/>
<protein>
    <submittedName>
        <fullName evidence="2">Uncharacterized protein</fullName>
    </submittedName>
</protein>
<evidence type="ECO:0000313" key="2">
    <source>
        <dbReference type="EMBL" id="MFD0847221.1"/>
    </source>
</evidence>
<keyword evidence="3" id="KW-1185">Reference proteome</keyword>
<dbReference type="RefSeq" id="WP_381485765.1">
    <property type="nucleotide sequence ID" value="NZ_JBHTIK010000001.1"/>
</dbReference>
<name>A0ABW3BYM0_SPHXN</name>
<comment type="caution">
    <text evidence="2">The sequence shown here is derived from an EMBL/GenBank/DDBJ whole genome shotgun (WGS) entry which is preliminary data.</text>
</comment>
<accession>A0ABW3BYM0</accession>
<keyword evidence="1" id="KW-0732">Signal</keyword>